<comment type="caution">
    <text evidence="2">The sequence shown here is derived from an EMBL/GenBank/DDBJ whole genome shotgun (WGS) entry which is preliminary data.</text>
</comment>
<feature type="domain" description="HTH marR-type" evidence="1">
    <location>
        <begin position="15"/>
        <end position="147"/>
    </location>
</feature>
<dbReference type="SMART" id="SM00347">
    <property type="entry name" value="HTH_MARR"/>
    <property type="match status" value="1"/>
</dbReference>
<dbReference type="Gene3D" id="1.10.10.10">
    <property type="entry name" value="Winged helix-like DNA-binding domain superfamily/Winged helix DNA-binding domain"/>
    <property type="match status" value="1"/>
</dbReference>
<dbReference type="RefSeq" id="WP_391933486.1">
    <property type="nucleotide sequence ID" value="NZ_JBIBSM010000003.1"/>
</dbReference>
<protein>
    <submittedName>
        <fullName evidence="2">MarR family winged helix-turn-helix transcriptional regulator</fullName>
    </submittedName>
</protein>
<dbReference type="InterPro" id="IPR052526">
    <property type="entry name" value="HTH-type_Bedaq_tolerance"/>
</dbReference>
<dbReference type="Pfam" id="PF12802">
    <property type="entry name" value="MarR_2"/>
    <property type="match status" value="1"/>
</dbReference>
<dbReference type="EMBL" id="JBIBSM010000003">
    <property type="protein sequence ID" value="MFF8275886.1"/>
    <property type="molecule type" value="Genomic_DNA"/>
</dbReference>
<keyword evidence="3" id="KW-1185">Reference proteome</keyword>
<dbReference type="InterPro" id="IPR036388">
    <property type="entry name" value="WH-like_DNA-bd_sf"/>
</dbReference>
<sequence>MPDSSLSGQDVDRVASVLAACLPALNRALDRRVGQDFAPPKPPEGQLALLRFVSQQEGATVREAADALLMRPNNVSTLVSQLTEQGLLERRQDPADKRIAHLYPTPRARRELAEVRRLQGAHLARALRSLTDGERDALGSAVGALTALTHHLHAGSGTE</sequence>
<reference evidence="2 3" key="1">
    <citation type="submission" date="2024-10" db="EMBL/GenBank/DDBJ databases">
        <title>The Natural Products Discovery Center: Release of the First 8490 Sequenced Strains for Exploring Actinobacteria Biosynthetic Diversity.</title>
        <authorList>
            <person name="Kalkreuter E."/>
            <person name="Kautsar S.A."/>
            <person name="Yang D."/>
            <person name="Bader C.D."/>
            <person name="Teijaro C.N."/>
            <person name="Fluegel L."/>
            <person name="Davis C.M."/>
            <person name="Simpson J.R."/>
            <person name="Lauterbach L."/>
            <person name="Steele A.D."/>
            <person name="Gui C."/>
            <person name="Meng S."/>
            <person name="Li G."/>
            <person name="Viehrig K."/>
            <person name="Ye F."/>
            <person name="Su P."/>
            <person name="Kiefer A.F."/>
            <person name="Nichols A."/>
            <person name="Cepeda A.J."/>
            <person name="Yan W."/>
            <person name="Fan B."/>
            <person name="Jiang Y."/>
            <person name="Adhikari A."/>
            <person name="Zheng C.-J."/>
            <person name="Schuster L."/>
            <person name="Cowan T.M."/>
            <person name="Smanski M.J."/>
            <person name="Chevrette M.G."/>
            <person name="De Carvalho L.P.S."/>
            <person name="Shen B."/>
        </authorList>
    </citation>
    <scope>NUCLEOTIDE SEQUENCE [LARGE SCALE GENOMIC DNA]</scope>
    <source>
        <strain evidence="2 3">NPDC015755</strain>
    </source>
</reference>
<dbReference type="InterPro" id="IPR000835">
    <property type="entry name" value="HTH_MarR-typ"/>
</dbReference>
<name>A0ABW6Y7U6_9ACTN</name>
<dbReference type="PANTHER" id="PTHR39515:SF2">
    <property type="entry name" value="HTH-TYPE TRANSCRIPTIONAL REGULATOR RV0880"/>
    <property type="match status" value="1"/>
</dbReference>
<dbReference type="InterPro" id="IPR036390">
    <property type="entry name" value="WH_DNA-bd_sf"/>
</dbReference>
<evidence type="ECO:0000313" key="2">
    <source>
        <dbReference type="EMBL" id="MFF8275886.1"/>
    </source>
</evidence>
<evidence type="ECO:0000259" key="1">
    <source>
        <dbReference type="PROSITE" id="PS50995"/>
    </source>
</evidence>
<gene>
    <name evidence="2" type="ORF">ACF05T_07190</name>
</gene>
<organism evidence="2 3">
    <name type="scientific">Streptomyces lateritius</name>
    <dbReference type="NCBI Taxonomy" id="67313"/>
    <lineage>
        <taxon>Bacteria</taxon>
        <taxon>Bacillati</taxon>
        <taxon>Actinomycetota</taxon>
        <taxon>Actinomycetes</taxon>
        <taxon>Kitasatosporales</taxon>
        <taxon>Streptomycetaceae</taxon>
        <taxon>Streptomyces</taxon>
    </lineage>
</organism>
<evidence type="ECO:0000313" key="3">
    <source>
        <dbReference type="Proteomes" id="UP001603013"/>
    </source>
</evidence>
<proteinExistence type="predicted"/>
<dbReference type="PANTHER" id="PTHR39515">
    <property type="entry name" value="CONSERVED PROTEIN"/>
    <property type="match status" value="1"/>
</dbReference>
<accession>A0ABW6Y7U6</accession>
<dbReference type="PROSITE" id="PS50995">
    <property type="entry name" value="HTH_MARR_2"/>
    <property type="match status" value="1"/>
</dbReference>
<dbReference type="SUPFAM" id="SSF46785">
    <property type="entry name" value="Winged helix' DNA-binding domain"/>
    <property type="match status" value="1"/>
</dbReference>
<dbReference type="Proteomes" id="UP001603013">
    <property type="component" value="Unassembled WGS sequence"/>
</dbReference>